<comment type="caution">
    <text evidence="1">The sequence shown here is derived from an EMBL/GenBank/DDBJ whole genome shotgun (WGS) entry which is preliminary data.</text>
</comment>
<dbReference type="Proteomes" id="UP001148662">
    <property type="component" value="Unassembled WGS sequence"/>
</dbReference>
<dbReference type="EMBL" id="JANHOG010000736">
    <property type="protein sequence ID" value="KAJ3551896.1"/>
    <property type="molecule type" value="Genomic_DNA"/>
</dbReference>
<organism evidence="1 2">
    <name type="scientific">Phlebia brevispora</name>
    <dbReference type="NCBI Taxonomy" id="194682"/>
    <lineage>
        <taxon>Eukaryota</taxon>
        <taxon>Fungi</taxon>
        <taxon>Dikarya</taxon>
        <taxon>Basidiomycota</taxon>
        <taxon>Agaricomycotina</taxon>
        <taxon>Agaricomycetes</taxon>
        <taxon>Polyporales</taxon>
        <taxon>Meruliaceae</taxon>
        <taxon>Phlebia</taxon>
    </lineage>
</organism>
<reference evidence="1" key="1">
    <citation type="submission" date="2022-07" db="EMBL/GenBank/DDBJ databases">
        <title>Genome Sequence of Phlebia brevispora.</title>
        <authorList>
            <person name="Buettner E."/>
        </authorList>
    </citation>
    <scope>NUCLEOTIDE SEQUENCE</scope>
    <source>
        <strain evidence="1">MPL23</strain>
    </source>
</reference>
<keyword evidence="2" id="KW-1185">Reference proteome</keyword>
<evidence type="ECO:0000313" key="2">
    <source>
        <dbReference type="Proteomes" id="UP001148662"/>
    </source>
</evidence>
<protein>
    <submittedName>
        <fullName evidence="1">Uncharacterized protein</fullName>
    </submittedName>
</protein>
<gene>
    <name evidence="1" type="ORF">NM688_g4446</name>
</gene>
<evidence type="ECO:0000313" key="1">
    <source>
        <dbReference type="EMBL" id="KAJ3551896.1"/>
    </source>
</evidence>
<proteinExistence type="predicted"/>
<accession>A0ACC1T330</accession>
<name>A0ACC1T330_9APHY</name>
<sequence length="908" mass="102668">MASTVEPVKSQNEYRLPTDAKPTLYEVTVRTDLDKLKFDGFVVIHLDILRDTSIIVFNSSKLLLGSAHLTSSSLKQEIVQTTKDFTLNEKSERCTISLPTTLSAGSQAQLKIDFDGELTSGMMGYYRSAWEHEGKTKYYTLTQFEPTATRRAFPCWDEPLFKVKFSVTMISRADTVNLNNMPAISEEVYIPGYKGNKDVVSWLSDRFSALTTGEMEKWKITHFETTPHMSTYLVAFANGPFAHIEDMYKSPLSGKVRPLRVYTTPDIIHQARFALDVKKSVLPLYEQVFDIEFALPKLDTLVANDFDAGAMENWGLITGKTNAFLIPAEKTDLFTKKQVAIVQSHEVAHMWFGDITTMTWWDNLYLKEGFASLMGEVIILDKVFPEWKVQSSFIADMLASAMSSDAKLSSHPIEVECPDVNMINQIFDALSYSKAASGNASDAVRLCWRGQIPEGCVYLPQETPVLEQCHERSMGGYSGGERHRCAQDDGQLVKRTGFPIVTVKETKDGIAVRQDRFLATGPAEPKDNETIWTIPLNLVTVDSNGKVTIDRTLVLDEREKAIHLDTSKPFKLNAGTAGVYRVLYTPERLTKIAQEAVKEDSVFGVEDRIGLVYDALALAKAGYLDVSGILLLYDILRNEKEYLVWCSIADALDSIESTWYEHEDIFEKLNAFRRELFAPIITRLGFEYPEGESVDTAQLRTKIIEQAASAGDETVVKKLCSWFKQAAETGDDSHIPPDLIRITFFIAIHHGGRAEFDHVRETISSAKNPSIRISAIHAMGAPKDLTLAEETWDYILNKSRDQDIFYHFGGLAVNHKTRHFLLEHLKQSYEQLYERLAGNFGFQRLINIAHMRLSSSKDLHESKEFFKTKDVSKYKMALEQAWDGVEARAAWIEHSTADLRAWLEKRQK</sequence>